<evidence type="ECO:0000256" key="1">
    <source>
        <dbReference type="SAM" id="Phobius"/>
    </source>
</evidence>
<feature type="transmembrane region" description="Helical" evidence="1">
    <location>
        <begin position="17"/>
        <end position="38"/>
    </location>
</feature>
<dbReference type="Proteomes" id="UP000292702">
    <property type="component" value="Unassembled WGS sequence"/>
</dbReference>
<organism evidence="2 3">
    <name type="scientific">Steccherinum ochraceum</name>
    <dbReference type="NCBI Taxonomy" id="92696"/>
    <lineage>
        <taxon>Eukaryota</taxon>
        <taxon>Fungi</taxon>
        <taxon>Dikarya</taxon>
        <taxon>Basidiomycota</taxon>
        <taxon>Agaricomycotina</taxon>
        <taxon>Agaricomycetes</taxon>
        <taxon>Polyporales</taxon>
        <taxon>Steccherinaceae</taxon>
        <taxon>Steccherinum</taxon>
    </lineage>
</organism>
<accession>A0A4R0R5Q6</accession>
<dbReference type="EMBL" id="RWJN01000343">
    <property type="protein sequence ID" value="TCD62810.1"/>
    <property type="molecule type" value="Genomic_DNA"/>
</dbReference>
<keyword evidence="1" id="KW-0812">Transmembrane</keyword>
<evidence type="ECO:0000313" key="3">
    <source>
        <dbReference type="Proteomes" id="UP000292702"/>
    </source>
</evidence>
<evidence type="ECO:0000313" key="2">
    <source>
        <dbReference type="EMBL" id="TCD62810.1"/>
    </source>
</evidence>
<name>A0A4R0R5Q6_9APHY</name>
<gene>
    <name evidence="2" type="ORF">EIP91_006376</name>
</gene>
<protein>
    <submittedName>
        <fullName evidence="2">Uncharacterized protein</fullName>
    </submittedName>
</protein>
<sequence length="130" mass="14433">MNLAIRTMGIWKLERKVVIVLIVGIAGLWCCAILNSVLVDRTMFFTHITLMYFAMLDGVIFFLMLGKLLYDNQGLGFTHLASHLSRDGAGYLLCSLRNYGASTPGGPGVYIMSQDTLVFRPMQDSGFDSE</sequence>
<dbReference type="AlphaFoldDB" id="A0A4R0R5Q6"/>
<keyword evidence="1" id="KW-0472">Membrane</keyword>
<comment type="caution">
    <text evidence="2">The sequence shown here is derived from an EMBL/GenBank/DDBJ whole genome shotgun (WGS) entry which is preliminary data.</text>
</comment>
<proteinExistence type="predicted"/>
<feature type="transmembrane region" description="Helical" evidence="1">
    <location>
        <begin position="44"/>
        <end position="65"/>
    </location>
</feature>
<keyword evidence="1" id="KW-1133">Transmembrane helix</keyword>
<keyword evidence="3" id="KW-1185">Reference proteome</keyword>
<reference evidence="2 3" key="1">
    <citation type="submission" date="2018-11" db="EMBL/GenBank/DDBJ databases">
        <title>Genome assembly of Steccherinum ochraceum LE-BIN_3174, the white-rot fungus of the Steccherinaceae family (The Residual Polyporoid clade, Polyporales, Basidiomycota).</title>
        <authorList>
            <person name="Fedorova T.V."/>
            <person name="Glazunova O.A."/>
            <person name="Landesman E.O."/>
            <person name="Moiseenko K.V."/>
            <person name="Psurtseva N.V."/>
            <person name="Savinova O.S."/>
            <person name="Shakhova N.V."/>
            <person name="Tyazhelova T.V."/>
            <person name="Vasina D.V."/>
        </authorList>
    </citation>
    <scope>NUCLEOTIDE SEQUENCE [LARGE SCALE GENOMIC DNA]</scope>
    <source>
        <strain evidence="2 3">LE-BIN_3174</strain>
    </source>
</reference>